<dbReference type="GO" id="GO:0044281">
    <property type="term" value="P:small molecule metabolic process"/>
    <property type="evidence" value="ECO:0007669"/>
    <property type="project" value="UniProtKB-ARBA"/>
</dbReference>
<reference evidence="7 8" key="1">
    <citation type="submission" date="2020-02" db="EMBL/GenBank/DDBJ databases">
        <title>Rhodobacter algicola sp. nov., isolated from microalga culture.</title>
        <authorList>
            <person name="Park C.-Y."/>
        </authorList>
    </citation>
    <scope>NUCLEOTIDE SEQUENCE [LARGE SCALE GENOMIC DNA]</scope>
    <source>
        <strain evidence="7 8">ETT8</strain>
    </source>
</reference>
<dbReference type="GO" id="GO:0008840">
    <property type="term" value="F:4-hydroxy-tetrahydrodipicolinate synthase activity"/>
    <property type="evidence" value="ECO:0007669"/>
    <property type="project" value="TreeGrafter"/>
</dbReference>
<comment type="caution">
    <text evidence="7">The sequence shown here is derived from an EMBL/GenBank/DDBJ whole genome shotgun (WGS) entry which is preliminary data.</text>
</comment>
<dbReference type="Proteomes" id="UP000481421">
    <property type="component" value="Unassembled WGS sequence"/>
</dbReference>
<accession>A0A6B3RUH2</accession>
<keyword evidence="3" id="KW-0704">Schiff base</keyword>
<dbReference type="SMART" id="SM01130">
    <property type="entry name" value="DHDPS"/>
    <property type="match status" value="1"/>
</dbReference>
<keyword evidence="2 4" id="KW-0456">Lyase</keyword>
<dbReference type="PRINTS" id="PR00146">
    <property type="entry name" value="DHPICSNTHASE"/>
</dbReference>
<feature type="active site" description="Schiff-base intermediate with substrate" evidence="5">
    <location>
        <position position="167"/>
    </location>
</feature>
<proteinExistence type="inferred from homology"/>
<dbReference type="InterPro" id="IPR013785">
    <property type="entry name" value="Aldolase_TIM"/>
</dbReference>
<dbReference type="EMBL" id="JAAIKE010000003">
    <property type="protein sequence ID" value="NEX46692.1"/>
    <property type="molecule type" value="Genomic_DNA"/>
</dbReference>
<protein>
    <submittedName>
        <fullName evidence="7">Dihydrodipicolinate synthase family protein</fullName>
    </submittedName>
</protein>
<sequence length="306" mass="32394">MNRHSVDWAGPMPAITTPFRKDLSIDEESFVANISRLFDAGSTGMVAAGCTGEFWALSLKERARLAKLTAEACKGRGPAIVGTGAIRPDEVIEQIHAIKEAGGDGVLVLPPFFAHLTEAEIIAHFEAISAASVLPIVLYNIPGNAGNAISPSIASRLADLDNVVAIKESSGDWRNFHATLLQVRDRIRVYCGPSSVFGVAATLAGADGLIDCFPNVWDKGCLDLWHATRAGRLDEAWALQRIGIEMTDLFTSDGRSLYPATKAAMNFLGLPGGGEPRPPLRALSGAPLQGLKAGMEALLAPEAKVA</sequence>
<evidence type="ECO:0000313" key="8">
    <source>
        <dbReference type="Proteomes" id="UP000481421"/>
    </source>
</evidence>
<dbReference type="AlphaFoldDB" id="A0A6B3RUH2"/>
<evidence type="ECO:0000256" key="5">
    <source>
        <dbReference type="PIRSR" id="PIRSR001365-1"/>
    </source>
</evidence>
<evidence type="ECO:0000256" key="1">
    <source>
        <dbReference type="ARBA" id="ARBA00007592"/>
    </source>
</evidence>
<feature type="active site" description="Proton donor/acceptor" evidence="5">
    <location>
        <position position="139"/>
    </location>
</feature>
<dbReference type="SUPFAM" id="SSF51569">
    <property type="entry name" value="Aldolase"/>
    <property type="match status" value="1"/>
</dbReference>
<dbReference type="PANTHER" id="PTHR12128:SF66">
    <property type="entry name" value="4-HYDROXY-2-OXOGLUTARATE ALDOLASE, MITOCHONDRIAL"/>
    <property type="match status" value="1"/>
</dbReference>
<organism evidence="7 8">
    <name type="scientific">Pseudotabrizicola algicola</name>
    <dbReference type="NCBI Taxonomy" id="2709381"/>
    <lineage>
        <taxon>Bacteria</taxon>
        <taxon>Pseudomonadati</taxon>
        <taxon>Pseudomonadota</taxon>
        <taxon>Alphaproteobacteria</taxon>
        <taxon>Rhodobacterales</taxon>
        <taxon>Paracoccaceae</taxon>
        <taxon>Pseudotabrizicola</taxon>
    </lineage>
</organism>
<evidence type="ECO:0000256" key="4">
    <source>
        <dbReference type="PIRNR" id="PIRNR001365"/>
    </source>
</evidence>
<comment type="similarity">
    <text evidence="1 4">Belongs to the DapA family.</text>
</comment>
<dbReference type="PIRSF" id="PIRSF001365">
    <property type="entry name" value="DHDPS"/>
    <property type="match status" value="1"/>
</dbReference>
<name>A0A6B3RUH2_9RHOB</name>
<dbReference type="InterPro" id="IPR020625">
    <property type="entry name" value="Schiff_base-form_aldolases_AS"/>
</dbReference>
<keyword evidence="8" id="KW-1185">Reference proteome</keyword>
<dbReference type="Gene3D" id="3.20.20.70">
    <property type="entry name" value="Aldolase class I"/>
    <property type="match status" value="1"/>
</dbReference>
<feature type="binding site" evidence="6">
    <location>
        <position position="210"/>
    </location>
    <ligand>
        <name>pyruvate</name>
        <dbReference type="ChEBI" id="CHEBI:15361"/>
    </ligand>
</feature>
<evidence type="ECO:0000256" key="3">
    <source>
        <dbReference type="ARBA" id="ARBA00023270"/>
    </source>
</evidence>
<dbReference type="InterPro" id="IPR002220">
    <property type="entry name" value="DapA-like"/>
</dbReference>
<dbReference type="Pfam" id="PF00701">
    <property type="entry name" value="DHDPS"/>
    <property type="match status" value="1"/>
</dbReference>
<gene>
    <name evidence="7" type="ORF">G3572_10780</name>
</gene>
<evidence type="ECO:0000256" key="6">
    <source>
        <dbReference type="PIRSR" id="PIRSR001365-2"/>
    </source>
</evidence>
<evidence type="ECO:0000313" key="7">
    <source>
        <dbReference type="EMBL" id="NEX46692.1"/>
    </source>
</evidence>
<evidence type="ECO:0000256" key="2">
    <source>
        <dbReference type="ARBA" id="ARBA00023239"/>
    </source>
</evidence>
<dbReference type="PROSITE" id="PS00666">
    <property type="entry name" value="DHDPS_2"/>
    <property type="match status" value="1"/>
</dbReference>
<dbReference type="RefSeq" id="WP_164611643.1">
    <property type="nucleotide sequence ID" value="NZ_JAAIKE010000003.1"/>
</dbReference>
<dbReference type="PANTHER" id="PTHR12128">
    <property type="entry name" value="DIHYDRODIPICOLINATE SYNTHASE"/>
    <property type="match status" value="1"/>
</dbReference>
<dbReference type="CDD" id="cd00408">
    <property type="entry name" value="DHDPS-like"/>
    <property type="match status" value="1"/>
</dbReference>
<feature type="binding site" evidence="6">
    <location>
        <position position="51"/>
    </location>
    <ligand>
        <name>pyruvate</name>
        <dbReference type="ChEBI" id="CHEBI:15361"/>
    </ligand>
</feature>